<dbReference type="Proteomes" id="UP000054564">
    <property type="component" value="Unassembled WGS sequence"/>
</dbReference>
<protein>
    <recommendedName>
        <fullName evidence="1">Chorismate-utilising enzyme C-terminal domain-containing protein</fullName>
    </recommendedName>
</protein>
<dbReference type="InterPro" id="IPR015890">
    <property type="entry name" value="Chorismate_C"/>
</dbReference>
<reference evidence="3" key="1">
    <citation type="submission" date="2014-03" db="EMBL/GenBank/DDBJ databases">
        <title>The Genome Sequence of Puccinia striiformis f. sp. tritici PST-78.</title>
        <authorList>
            <consortium name="The Broad Institute Genome Sequencing Platform"/>
            <person name="Cuomo C."/>
            <person name="Hulbert S."/>
            <person name="Chen X."/>
            <person name="Walker B."/>
            <person name="Young S.K."/>
            <person name="Zeng Q."/>
            <person name="Gargeya S."/>
            <person name="Fitzgerald M."/>
            <person name="Haas B."/>
            <person name="Abouelleil A."/>
            <person name="Alvarado L."/>
            <person name="Arachchi H.M."/>
            <person name="Berlin A.M."/>
            <person name="Chapman S.B."/>
            <person name="Goldberg J."/>
            <person name="Griggs A."/>
            <person name="Gujja S."/>
            <person name="Hansen M."/>
            <person name="Howarth C."/>
            <person name="Imamovic A."/>
            <person name="Larimer J."/>
            <person name="McCowan C."/>
            <person name="Montmayeur A."/>
            <person name="Murphy C."/>
            <person name="Neiman D."/>
            <person name="Pearson M."/>
            <person name="Priest M."/>
            <person name="Roberts A."/>
            <person name="Saif S."/>
            <person name="Shea T."/>
            <person name="Sisk P."/>
            <person name="Sykes S."/>
            <person name="Wortman J."/>
            <person name="Nusbaum C."/>
            <person name="Birren B."/>
        </authorList>
    </citation>
    <scope>NUCLEOTIDE SEQUENCE [LARGE SCALE GENOMIC DNA]</scope>
    <source>
        <strain evidence="3">race PST-78</strain>
    </source>
</reference>
<dbReference type="PANTHER" id="PTHR11236">
    <property type="entry name" value="AMINOBENZOATE/ANTHRANILATE SYNTHASE"/>
    <property type="match status" value="1"/>
</dbReference>
<dbReference type="GO" id="GO:0000162">
    <property type="term" value="P:L-tryptophan biosynthetic process"/>
    <property type="evidence" value="ECO:0007669"/>
    <property type="project" value="TreeGrafter"/>
</dbReference>
<comment type="caution">
    <text evidence="2">The sequence shown here is derived from an EMBL/GenBank/DDBJ whole genome shotgun (WGS) entry which is preliminary data.</text>
</comment>
<proteinExistence type="predicted"/>
<organism evidence="2 3">
    <name type="scientific">Puccinia striiformis f. sp. tritici PST-78</name>
    <dbReference type="NCBI Taxonomy" id="1165861"/>
    <lineage>
        <taxon>Eukaryota</taxon>
        <taxon>Fungi</taxon>
        <taxon>Dikarya</taxon>
        <taxon>Basidiomycota</taxon>
        <taxon>Pucciniomycotina</taxon>
        <taxon>Pucciniomycetes</taxon>
        <taxon>Pucciniales</taxon>
        <taxon>Pucciniaceae</taxon>
        <taxon>Puccinia</taxon>
    </lineage>
</organism>
<dbReference type="EMBL" id="AJIL01006971">
    <property type="protein sequence ID" value="KNE87059.1"/>
    <property type="molecule type" value="Genomic_DNA"/>
</dbReference>
<evidence type="ECO:0000259" key="1">
    <source>
        <dbReference type="Pfam" id="PF00425"/>
    </source>
</evidence>
<dbReference type="InterPro" id="IPR005801">
    <property type="entry name" value="ADC_synthase"/>
</dbReference>
<sequence length="67" mass="7450">MDTCIAIRTMVANDGVIYLQAGGGIVHDSVEEDEYIETLNKLKANVTCIESAEEYHYNLQQLSTVTK</sequence>
<dbReference type="STRING" id="1165861.A0A0L0UK43"/>
<dbReference type="AlphaFoldDB" id="A0A0L0UK43"/>
<accession>A0A0L0UK43</accession>
<dbReference type="PANTHER" id="PTHR11236:SF9">
    <property type="entry name" value="ANTHRANILATE SYNTHASE COMPONENT 1"/>
    <property type="match status" value="1"/>
</dbReference>
<feature type="domain" description="Chorismate-utilising enzyme C-terminal" evidence="1">
    <location>
        <begin position="1"/>
        <end position="41"/>
    </location>
</feature>
<evidence type="ECO:0000313" key="3">
    <source>
        <dbReference type="Proteomes" id="UP000054564"/>
    </source>
</evidence>
<gene>
    <name evidence="2" type="ORF">PSTG_19568</name>
</gene>
<keyword evidence="3" id="KW-1185">Reference proteome</keyword>
<dbReference type="Gene3D" id="3.60.120.10">
    <property type="entry name" value="Anthranilate synthase"/>
    <property type="match status" value="1"/>
</dbReference>
<dbReference type="InterPro" id="IPR019999">
    <property type="entry name" value="Anth_synth_I-like"/>
</dbReference>
<dbReference type="SUPFAM" id="SSF56322">
    <property type="entry name" value="ADC synthase"/>
    <property type="match status" value="1"/>
</dbReference>
<evidence type="ECO:0000313" key="2">
    <source>
        <dbReference type="EMBL" id="KNE87059.1"/>
    </source>
</evidence>
<name>A0A0L0UK43_9BASI</name>
<dbReference type="OrthoDB" id="1865897at2759"/>
<dbReference type="Pfam" id="PF00425">
    <property type="entry name" value="Chorismate_bind"/>
    <property type="match status" value="1"/>
</dbReference>